<gene>
    <name evidence="9" type="ORF">DR950_38655</name>
</gene>
<keyword evidence="4 7" id="KW-1133">Transmembrane helix</keyword>
<keyword evidence="3 7" id="KW-0812">Transmembrane</keyword>
<proteinExistence type="inferred from homology"/>
<feature type="transmembrane region" description="Helical" evidence="7">
    <location>
        <begin position="198"/>
        <end position="217"/>
    </location>
</feature>
<dbReference type="PANTHER" id="PTHR32322:SF2">
    <property type="entry name" value="EAMA DOMAIN-CONTAINING PROTEIN"/>
    <property type="match status" value="1"/>
</dbReference>
<organism evidence="9 10">
    <name type="scientific">Kitasatospora xanthocidica</name>
    <dbReference type="NCBI Taxonomy" id="83382"/>
    <lineage>
        <taxon>Bacteria</taxon>
        <taxon>Bacillati</taxon>
        <taxon>Actinomycetota</taxon>
        <taxon>Actinomycetes</taxon>
        <taxon>Kitasatosporales</taxon>
        <taxon>Streptomycetaceae</taxon>
        <taxon>Kitasatospora</taxon>
    </lineage>
</organism>
<feature type="compositionally biased region" description="Low complexity" evidence="6">
    <location>
        <begin position="8"/>
        <end position="27"/>
    </location>
</feature>
<evidence type="ECO:0000256" key="5">
    <source>
        <dbReference type="ARBA" id="ARBA00023136"/>
    </source>
</evidence>
<feature type="region of interest" description="Disordered" evidence="6">
    <location>
        <begin position="341"/>
        <end position="374"/>
    </location>
</feature>
<dbReference type="AlphaFoldDB" id="A0A372ZK50"/>
<keyword evidence="5 7" id="KW-0472">Membrane</keyword>
<dbReference type="GO" id="GO:0016020">
    <property type="term" value="C:membrane"/>
    <property type="evidence" value="ECO:0007669"/>
    <property type="project" value="UniProtKB-SubCell"/>
</dbReference>
<sequence length="374" mass="37414">MTPPASPSQPAATPGSAPDTPATTKAGAEARTEAGTEAGAKAGASPVPRLGGAVWLALLVVYIVWGSTYLAIRVAVETMPSFLSASARFLTAGLLLAGYLLVRQGPAGLKVTRRQLASSVLVGLLLLTGGNGLVVLGETSVPSGLAALLVAAVPLWMVVLTAFGGDRPKPAELAGVLLGLVGLGVLSAPAIGGSIEPGGVILIIGATLLWATGSFVSKKIPMPGNVLAASAYQMLAGGLGDLLVGVGRGEQHGVDLGAVSGRSWLALAYLVVFGSLLAFTAYAWLLRSAPLTLVATYAYVNPVVAVLLGWLILAEPLTGPTLAGGAIVVAGVCLVVSVSRRPGRSSSAGSRARPAETADPVDPSRSVKGPSARS</sequence>
<comment type="caution">
    <text evidence="9">The sequence shown here is derived from an EMBL/GenBank/DDBJ whole genome shotgun (WGS) entry which is preliminary data.</text>
</comment>
<feature type="transmembrane region" description="Helical" evidence="7">
    <location>
        <begin position="53"/>
        <end position="76"/>
    </location>
</feature>
<feature type="domain" description="EamA" evidence="8">
    <location>
        <begin position="199"/>
        <end position="336"/>
    </location>
</feature>
<feature type="domain" description="EamA" evidence="8">
    <location>
        <begin position="56"/>
        <end position="187"/>
    </location>
</feature>
<feature type="transmembrane region" description="Helical" evidence="7">
    <location>
        <begin position="264"/>
        <end position="286"/>
    </location>
</feature>
<dbReference type="InterPro" id="IPR037185">
    <property type="entry name" value="EmrE-like"/>
</dbReference>
<feature type="transmembrane region" description="Helical" evidence="7">
    <location>
        <begin position="114"/>
        <end position="137"/>
    </location>
</feature>
<dbReference type="SUPFAM" id="SSF103481">
    <property type="entry name" value="Multidrug resistance efflux transporter EmrE"/>
    <property type="match status" value="2"/>
</dbReference>
<accession>A0A372ZK50</accession>
<feature type="compositionally biased region" description="Low complexity" evidence="6">
    <location>
        <begin position="341"/>
        <end position="352"/>
    </location>
</feature>
<dbReference type="Pfam" id="PF00892">
    <property type="entry name" value="EamA"/>
    <property type="match status" value="2"/>
</dbReference>
<evidence type="ECO:0000259" key="8">
    <source>
        <dbReference type="Pfam" id="PF00892"/>
    </source>
</evidence>
<name>A0A372ZK50_9ACTN</name>
<dbReference type="InterPro" id="IPR000620">
    <property type="entry name" value="EamA_dom"/>
</dbReference>
<feature type="transmembrane region" description="Helical" evidence="7">
    <location>
        <begin position="293"/>
        <end position="313"/>
    </location>
</feature>
<evidence type="ECO:0000256" key="4">
    <source>
        <dbReference type="ARBA" id="ARBA00022989"/>
    </source>
</evidence>
<evidence type="ECO:0000256" key="1">
    <source>
        <dbReference type="ARBA" id="ARBA00004141"/>
    </source>
</evidence>
<feature type="transmembrane region" description="Helical" evidence="7">
    <location>
        <begin position="175"/>
        <end position="192"/>
    </location>
</feature>
<feature type="transmembrane region" description="Helical" evidence="7">
    <location>
        <begin position="82"/>
        <end position="102"/>
    </location>
</feature>
<evidence type="ECO:0000313" key="10">
    <source>
        <dbReference type="Proteomes" id="UP000263377"/>
    </source>
</evidence>
<comment type="similarity">
    <text evidence="2">Belongs to the EamA transporter family.</text>
</comment>
<comment type="subcellular location">
    <subcellularLocation>
        <location evidence="1">Membrane</location>
        <topology evidence="1">Multi-pass membrane protein</topology>
    </subcellularLocation>
</comment>
<dbReference type="InterPro" id="IPR050638">
    <property type="entry name" value="AA-Vitamin_Transporters"/>
</dbReference>
<feature type="region of interest" description="Disordered" evidence="6">
    <location>
        <begin position="1"/>
        <end position="43"/>
    </location>
</feature>
<protein>
    <submittedName>
        <fullName evidence="9">EamA family transporter</fullName>
    </submittedName>
</protein>
<reference evidence="9 10" key="1">
    <citation type="submission" date="2018-08" db="EMBL/GenBank/DDBJ databases">
        <title>Diversity &amp; Physiological Properties of Lignin-Decomposing Actinobacteria from Soil.</title>
        <authorList>
            <person name="Roh S.G."/>
            <person name="Kim S.B."/>
        </authorList>
    </citation>
    <scope>NUCLEOTIDE SEQUENCE [LARGE SCALE GENOMIC DNA]</scope>
    <source>
        <strain evidence="9 10">MMS17-GH009</strain>
    </source>
</reference>
<keyword evidence="10" id="KW-1185">Reference proteome</keyword>
<dbReference type="Gene3D" id="1.10.3730.20">
    <property type="match status" value="1"/>
</dbReference>
<evidence type="ECO:0000256" key="7">
    <source>
        <dbReference type="SAM" id="Phobius"/>
    </source>
</evidence>
<evidence type="ECO:0000256" key="3">
    <source>
        <dbReference type="ARBA" id="ARBA00022692"/>
    </source>
</evidence>
<feature type="transmembrane region" description="Helical" evidence="7">
    <location>
        <begin position="143"/>
        <end position="163"/>
    </location>
</feature>
<dbReference type="RefSeq" id="WP_117492556.1">
    <property type="nucleotide sequence ID" value="NZ_QVIG01000002.1"/>
</dbReference>
<dbReference type="EMBL" id="QVIG01000002">
    <property type="protein sequence ID" value="RGD56206.1"/>
    <property type="molecule type" value="Genomic_DNA"/>
</dbReference>
<feature type="transmembrane region" description="Helical" evidence="7">
    <location>
        <begin position="319"/>
        <end position="338"/>
    </location>
</feature>
<evidence type="ECO:0000313" key="9">
    <source>
        <dbReference type="EMBL" id="RGD56206.1"/>
    </source>
</evidence>
<dbReference type="PANTHER" id="PTHR32322">
    <property type="entry name" value="INNER MEMBRANE TRANSPORTER"/>
    <property type="match status" value="1"/>
</dbReference>
<evidence type="ECO:0000256" key="6">
    <source>
        <dbReference type="SAM" id="MobiDB-lite"/>
    </source>
</evidence>
<dbReference type="Proteomes" id="UP000263377">
    <property type="component" value="Unassembled WGS sequence"/>
</dbReference>
<evidence type="ECO:0000256" key="2">
    <source>
        <dbReference type="ARBA" id="ARBA00007362"/>
    </source>
</evidence>